<sequence length="170" mass="19530">MDKSWMTIKNRIKSKEYREGVNSFIEFAKANVGLGDDIWCPCVKCMNVKKQSTDDVKIHLILKGISPSYKTWVRHGEFVPVPIHEPRVSNAEAHPHSDSSIDGVEGQNLEDRDELPNMLEEIYRGIFMDDVDDLADSLEREHVGNFDKLFDDAQQPLFQDAKHSLYCHLL</sequence>
<reference evidence="1 2" key="1">
    <citation type="journal article" date="2021" name="Hortic Res">
        <title>High-quality reference genome and annotation aids understanding of berry development for evergreen blueberry (Vaccinium darrowii).</title>
        <authorList>
            <person name="Yu J."/>
            <person name="Hulse-Kemp A.M."/>
            <person name="Babiker E."/>
            <person name="Staton M."/>
        </authorList>
    </citation>
    <scope>NUCLEOTIDE SEQUENCE [LARGE SCALE GENOMIC DNA]</scope>
    <source>
        <strain evidence="2">cv. NJ 8807/NJ 8810</strain>
        <tissue evidence="1">Young leaf</tissue>
    </source>
</reference>
<organism evidence="1 2">
    <name type="scientific">Vaccinium darrowii</name>
    <dbReference type="NCBI Taxonomy" id="229202"/>
    <lineage>
        <taxon>Eukaryota</taxon>
        <taxon>Viridiplantae</taxon>
        <taxon>Streptophyta</taxon>
        <taxon>Embryophyta</taxon>
        <taxon>Tracheophyta</taxon>
        <taxon>Spermatophyta</taxon>
        <taxon>Magnoliopsida</taxon>
        <taxon>eudicotyledons</taxon>
        <taxon>Gunneridae</taxon>
        <taxon>Pentapetalae</taxon>
        <taxon>asterids</taxon>
        <taxon>Ericales</taxon>
        <taxon>Ericaceae</taxon>
        <taxon>Vaccinioideae</taxon>
        <taxon>Vaccinieae</taxon>
        <taxon>Vaccinium</taxon>
    </lineage>
</organism>
<gene>
    <name evidence="1" type="ORF">Vadar_018188</name>
</gene>
<accession>A0ACB7X251</accession>
<dbReference type="Proteomes" id="UP000828048">
    <property type="component" value="Chromosome 2"/>
</dbReference>
<name>A0ACB7X251_9ERIC</name>
<protein>
    <submittedName>
        <fullName evidence="1">Uncharacterized protein</fullName>
    </submittedName>
</protein>
<evidence type="ECO:0000313" key="1">
    <source>
        <dbReference type="EMBL" id="KAH7834644.1"/>
    </source>
</evidence>
<comment type="caution">
    <text evidence="1">The sequence shown here is derived from an EMBL/GenBank/DDBJ whole genome shotgun (WGS) entry which is preliminary data.</text>
</comment>
<proteinExistence type="predicted"/>
<evidence type="ECO:0000313" key="2">
    <source>
        <dbReference type="Proteomes" id="UP000828048"/>
    </source>
</evidence>
<keyword evidence="2" id="KW-1185">Reference proteome</keyword>
<dbReference type="EMBL" id="CM037152">
    <property type="protein sequence ID" value="KAH7834644.1"/>
    <property type="molecule type" value="Genomic_DNA"/>
</dbReference>